<proteinExistence type="predicted"/>
<keyword evidence="2" id="KW-1185">Reference proteome</keyword>
<accession>A0A0P1AID5</accession>
<dbReference type="AlphaFoldDB" id="A0A0P1AID5"/>
<protein>
    <submittedName>
        <fullName evidence="1">Uncharacterized protein</fullName>
    </submittedName>
</protein>
<dbReference type="OrthoDB" id="109072at2759"/>
<evidence type="ECO:0000313" key="1">
    <source>
        <dbReference type="EMBL" id="CEG40615.1"/>
    </source>
</evidence>
<dbReference type="Proteomes" id="UP000054928">
    <property type="component" value="Unassembled WGS sequence"/>
</dbReference>
<name>A0A0P1AID5_PLAHL</name>
<dbReference type="RefSeq" id="XP_024576984.1">
    <property type="nucleotide sequence ID" value="XM_024726293.1"/>
</dbReference>
<sequence>MTQVMTQLNYNDITTLGAFQVSKTMTLDSSGVGVMPLITSSTNGLRFYGNTAHRET</sequence>
<evidence type="ECO:0000313" key="2">
    <source>
        <dbReference type="Proteomes" id="UP000054928"/>
    </source>
</evidence>
<organism evidence="1 2">
    <name type="scientific">Plasmopara halstedii</name>
    <name type="common">Downy mildew of sunflower</name>
    <dbReference type="NCBI Taxonomy" id="4781"/>
    <lineage>
        <taxon>Eukaryota</taxon>
        <taxon>Sar</taxon>
        <taxon>Stramenopiles</taxon>
        <taxon>Oomycota</taxon>
        <taxon>Peronosporomycetes</taxon>
        <taxon>Peronosporales</taxon>
        <taxon>Peronosporaceae</taxon>
        <taxon>Plasmopara</taxon>
    </lineage>
</organism>
<dbReference type="GeneID" id="36405856"/>
<reference evidence="2" key="1">
    <citation type="submission" date="2014-09" db="EMBL/GenBank/DDBJ databases">
        <authorList>
            <person name="Sharma Rahul"/>
            <person name="Thines Marco"/>
        </authorList>
    </citation>
    <scope>NUCLEOTIDE SEQUENCE [LARGE SCALE GENOMIC DNA]</scope>
</reference>
<dbReference type="EMBL" id="CCYD01000523">
    <property type="protein sequence ID" value="CEG40615.1"/>
    <property type="molecule type" value="Genomic_DNA"/>
</dbReference>